<evidence type="ECO:0000259" key="15">
    <source>
        <dbReference type="Pfam" id="PF00999"/>
    </source>
</evidence>
<feature type="transmembrane region" description="Helical" evidence="13">
    <location>
        <begin position="89"/>
        <end position="106"/>
    </location>
</feature>
<feature type="transmembrane region" description="Helical" evidence="13">
    <location>
        <begin position="196"/>
        <end position="219"/>
    </location>
</feature>
<evidence type="ECO:0000256" key="2">
    <source>
        <dbReference type="ARBA" id="ARBA00004651"/>
    </source>
</evidence>
<dbReference type="InterPro" id="IPR018422">
    <property type="entry name" value="Cation/H_exchanger_CPA1"/>
</dbReference>
<feature type="signal peptide" evidence="14">
    <location>
        <begin position="1"/>
        <end position="23"/>
    </location>
</feature>
<keyword evidence="8 13" id="KW-1133">Transmembrane helix</keyword>
<dbReference type="Gene3D" id="6.10.140.1330">
    <property type="match status" value="1"/>
</dbReference>
<evidence type="ECO:0000256" key="10">
    <source>
        <dbReference type="ARBA" id="ARBA00023065"/>
    </source>
</evidence>
<dbReference type="AlphaFoldDB" id="A0A8C4QBD9"/>
<reference evidence="16" key="2">
    <citation type="submission" date="2025-09" db="UniProtKB">
        <authorList>
            <consortium name="Ensembl"/>
        </authorList>
    </citation>
    <scope>IDENTIFICATION</scope>
</reference>
<keyword evidence="6 13" id="KW-0812">Transmembrane</keyword>
<protein>
    <recommendedName>
        <fullName evidence="15">Cation/H+ exchanger transmembrane domain-containing protein</fullName>
    </recommendedName>
</protein>
<dbReference type="GO" id="GO:0015385">
    <property type="term" value="F:sodium:proton antiporter activity"/>
    <property type="evidence" value="ECO:0007669"/>
    <property type="project" value="InterPro"/>
</dbReference>
<keyword evidence="9" id="KW-0915">Sodium</keyword>
<dbReference type="PRINTS" id="PR01084">
    <property type="entry name" value="NAHEXCHNGR"/>
</dbReference>
<dbReference type="InterPro" id="IPR004709">
    <property type="entry name" value="NaH_exchanger"/>
</dbReference>
<feature type="transmembrane region" description="Helical" evidence="13">
    <location>
        <begin position="308"/>
        <end position="331"/>
    </location>
</feature>
<evidence type="ECO:0000256" key="5">
    <source>
        <dbReference type="ARBA" id="ARBA00022475"/>
    </source>
</evidence>
<keyword evidence="11 13" id="KW-0472">Membrane</keyword>
<evidence type="ECO:0000256" key="14">
    <source>
        <dbReference type="SAM" id="SignalP"/>
    </source>
</evidence>
<dbReference type="PRINTS" id="PR01088">
    <property type="entry name" value="NAHEXCHNGR6"/>
</dbReference>
<evidence type="ECO:0000256" key="8">
    <source>
        <dbReference type="ARBA" id="ARBA00022989"/>
    </source>
</evidence>
<dbReference type="GO" id="GO:0098719">
    <property type="term" value="P:sodium ion import across plasma membrane"/>
    <property type="evidence" value="ECO:0007669"/>
    <property type="project" value="TreeGrafter"/>
</dbReference>
<dbReference type="InterPro" id="IPR006153">
    <property type="entry name" value="Cation/H_exchanger_TM"/>
</dbReference>
<evidence type="ECO:0000256" key="4">
    <source>
        <dbReference type="ARBA" id="ARBA00022448"/>
    </source>
</evidence>
<dbReference type="PANTHER" id="PTHR10110">
    <property type="entry name" value="SODIUM/HYDROGEN EXCHANGER"/>
    <property type="match status" value="1"/>
</dbReference>
<keyword evidence="17" id="KW-1185">Reference proteome</keyword>
<keyword evidence="14" id="KW-0732">Signal</keyword>
<dbReference type="PANTHER" id="PTHR10110:SF187">
    <property type="entry name" value="SODIUM_HYDROGEN EXCHANGER"/>
    <property type="match status" value="1"/>
</dbReference>
<keyword evidence="4" id="KW-0813">Transport</keyword>
<feature type="transmembrane region" description="Helical" evidence="13">
    <location>
        <begin position="167"/>
        <end position="184"/>
    </location>
</feature>
<organism evidence="16 17">
    <name type="scientific">Eptatretus burgeri</name>
    <name type="common">Inshore hagfish</name>
    <dbReference type="NCBI Taxonomy" id="7764"/>
    <lineage>
        <taxon>Eukaryota</taxon>
        <taxon>Metazoa</taxon>
        <taxon>Chordata</taxon>
        <taxon>Craniata</taxon>
        <taxon>Vertebrata</taxon>
        <taxon>Cyclostomata</taxon>
        <taxon>Myxini</taxon>
        <taxon>Myxiniformes</taxon>
        <taxon>Myxinidae</taxon>
        <taxon>Eptatretinae</taxon>
        <taxon>Eptatretus</taxon>
    </lineage>
</organism>
<dbReference type="Ensembl" id="ENSEBUT00000013503.1">
    <property type="protein sequence ID" value="ENSEBUP00000012927.1"/>
    <property type="gene ID" value="ENSEBUG00000008193.1"/>
</dbReference>
<feature type="domain" description="Cation/H+ exchanger transmembrane" evidence="15">
    <location>
        <begin position="70"/>
        <end position="331"/>
    </location>
</feature>
<evidence type="ECO:0000256" key="3">
    <source>
        <dbReference type="ARBA" id="ARBA00007367"/>
    </source>
</evidence>
<dbReference type="Proteomes" id="UP000694388">
    <property type="component" value="Unplaced"/>
</dbReference>
<keyword evidence="12" id="KW-0739">Sodium transport</keyword>
<evidence type="ECO:0000256" key="7">
    <source>
        <dbReference type="ARBA" id="ARBA00022753"/>
    </source>
</evidence>
<feature type="transmembrane region" description="Helical" evidence="13">
    <location>
        <begin position="60"/>
        <end position="77"/>
    </location>
</feature>
<dbReference type="GO" id="GO:0005886">
    <property type="term" value="C:plasma membrane"/>
    <property type="evidence" value="ECO:0007669"/>
    <property type="project" value="UniProtKB-SubCell"/>
</dbReference>
<dbReference type="GO" id="GO:0055038">
    <property type="term" value="C:recycling endosome membrane"/>
    <property type="evidence" value="ECO:0007669"/>
    <property type="project" value="UniProtKB-SubCell"/>
</dbReference>
<reference evidence="16" key="1">
    <citation type="submission" date="2025-08" db="UniProtKB">
        <authorList>
            <consortium name="Ensembl"/>
        </authorList>
    </citation>
    <scope>IDENTIFICATION</scope>
</reference>
<dbReference type="GeneTree" id="ENSGT00940000153460"/>
<proteinExistence type="inferred from homology"/>
<feature type="chain" id="PRO_5034612106" description="Cation/H+ exchanger transmembrane domain-containing protein" evidence="14">
    <location>
        <begin position="24"/>
        <end position="417"/>
    </location>
</feature>
<dbReference type="GO" id="GO:0015386">
    <property type="term" value="F:potassium:proton antiporter activity"/>
    <property type="evidence" value="ECO:0007669"/>
    <property type="project" value="TreeGrafter"/>
</dbReference>
<evidence type="ECO:0000256" key="9">
    <source>
        <dbReference type="ARBA" id="ARBA00023053"/>
    </source>
</evidence>
<evidence type="ECO:0000313" key="17">
    <source>
        <dbReference type="Proteomes" id="UP000694388"/>
    </source>
</evidence>
<sequence length="417" mass="45316">MASSLQMLLSATVALWSCSPVLTVQSPAGDPEAAKSTSRASEVLTEERIEATHRRDSGDLLIFALLLTLTILTIWLFRRRRFRFLHETGLAMIYGLLVGAILRYTTGSLATPQPPRLNCSLAERPSTLLINASGRVLEYTLRGEITGSSTPPQENVMLKQITFDPEVFFNVLLPPIIFNAGYSLKRRHFFRNLGSILTFAFLGTTISCIITGLIVYGFTRILVAVGQQRKSSFFFTDCLFFGSVVSATDPVTVLAIFNDLHADVDLYALLFGESVLNDAVAIVLSSSIASYSLHSFNTRAFFGAVGNFVGVFGGSFAMGAATAMVTALVPYQATTIPILKLFLTVESTSQSSHDCGTSLYWRLLCCYSSPGAPSSSLRPASSQVWWLFCSVASSKLTIHTTISQRSLNAGPRSCLSC</sequence>
<keyword evidence="10" id="KW-0406">Ion transport</keyword>
<dbReference type="InterPro" id="IPR002090">
    <property type="entry name" value="NHE-6/7/9"/>
</dbReference>
<name>A0A8C4QBD9_EPTBU</name>
<dbReference type="Pfam" id="PF00999">
    <property type="entry name" value="Na_H_Exchanger"/>
    <property type="match status" value="1"/>
</dbReference>
<comment type="similarity">
    <text evidence="3">Belongs to the monovalent cation:proton antiporter 1 (CPA1) transporter (TC 2.A.36) family.</text>
</comment>
<accession>A0A8C4QBD9</accession>
<evidence type="ECO:0000256" key="12">
    <source>
        <dbReference type="ARBA" id="ARBA00023201"/>
    </source>
</evidence>
<evidence type="ECO:0000256" key="1">
    <source>
        <dbReference type="ARBA" id="ARBA00004195"/>
    </source>
</evidence>
<evidence type="ECO:0000256" key="6">
    <source>
        <dbReference type="ARBA" id="ARBA00022692"/>
    </source>
</evidence>
<evidence type="ECO:0000313" key="16">
    <source>
        <dbReference type="Ensembl" id="ENSEBUP00000012927.1"/>
    </source>
</evidence>
<keyword evidence="5" id="KW-1003">Cell membrane</keyword>
<feature type="transmembrane region" description="Helical" evidence="13">
    <location>
        <begin position="266"/>
        <end position="288"/>
    </location>
</feature>
<evidence type="ECO:0000256" key="13">
    <source>
        <dbReference type="SAM" id="Phobius"/>
    </source>
</evidence>
<evidence type="ECO:0000256" key="11">
    <source>
        <dbReference type="ARBA" id="ARBA00023136"/>
    </source>
</evidence>
<keyword evidence="7" id="KW-0967">Endosome</keyword>
<feature type="transmembrane region" description="Helical" evidence="13">
    <location>
        <begin position="239"/>
        <end position="257"/>
    </location>
</feature>
<comment type="subcellular location">
    <subcellularLocation>
        <location evidence="2">Cell membrane</location>
        <topology evidence="2">Multi-pass membrane protein</topology>
    </subcellularLocation>
    <subcellularLocation>
        <location evidence="1">Recycling endosome membrane</location>
        <topology evidence="1">Multi-pass membrane protein</topology>
    </subcellularLocation>
</comment>
<dbReference type="GO" id="GO:0051453">
    <property type="term" value="P:regulation of intracellular pH"/>
    <property type="evidence" value="ECO:0007669"/>
    <property type="project" value="TreeGrafter"/>
</dbReference>